<organism evidence="2">
    <name type="scientific">Geoglobus ahangari</name>
    <dbReference type="NCBI Taxonomy" id="113653"/>
    <lineage>
        <taxon>Archaea</taxon>
        <taxon>Methanobacteriati</taxon>
        <taxon>Methanobacteriota</taxon>
        <taxon>Archaeoglobi</taxon>
        <taxon>Archaeoglobales</taxon>
        <taxon>Archaeoglobaceae</taxon>
        <taxon>Geoglobus</taxon>
    </lineage>
</organism>
<name>A0A7C4S5M4_9EURY</name>
<keyword evidence="1" id="KW-1133">Transmembrane helix</keyword>
<reference evidence="2" key="1">
    <citation type="journal article" date="2020" name="mSystems">
        <title>Genome- and Community-Level Interaction Insights into Carbon Utilization and Element Cycling Functions of Hydrothermarchaeota in Hydrothermal Sediment.</title>
        <authorList>
            <person name="Zhou Z."/>
            <person name="Liu Y."/>
            <person name="Xu W."/>
            <person name="Pan J."/>
            <person name="Luo Z.H."/>
            <person name="Li M."/>
        </authorList>
    </citation>
    <scope>NUCLEOTIDE SEQUENCE [LARGE SCALE GENOMIC DNA]</scope>
    <source>
        <strain evidence="3">SpSt-10</strain>
        <strain evidence="2">SpSt-62</strain>
    </source>
</reference>
<proteinExistence type="predicted"/>
<dbReference type="AlphaFoldDB" id="A0A7C4S5M4"/>
<dbReference type="EMBL" id="DRUC01000059">
    <property type="protein sequence ID" value="HHF48354.1"/>
    <property type="molecule type" value="Genomic_DNA"/>
</dbReference>
<keyword evidence="1" id="KW-0472">Membrane</keyword>
<evidence type="ECO:0000256" key="1">
    <source>
        <dbReference type="SAM" id="Phobius"/>
    </source>
</evidence>
<feature type="transmembrane region" description="Helical" evidence="1">
    <location>
        <begin position="97"/>
        <end position="119"/>
    </location>
</feature>
<feature type="transmembrane region" description="Helical" evidence="1">
    <location>
        <begin position="69"/>
        <end position="91"/>
    </location>
</feature>
<protein>
    <submittedName>
        <fullName evidence="2">Uncharacterized protein</fullName>
    </submittedName>
</protein>
<keyword evidence="1" id="KW-0812">Transmembrane</keyword>
<dbReference type="EMBL" id="DTAK01000012">
    <property type="protein sequence ID" value="HGU58906.1"/>
    <property type="molecule type" value="Genomic_DNA"/>
</dbReference>
<evidence type="ECO:0000313" key="2">
    <source>
        <dbReference type="EMBL" id="HGU58906.1"/>
    </source>
</evidence>
<evidence type="ECO:0000313" key="3">
    <source>
        <dbReference type="EMBL" id="HHF48354.1"/>
    </source>
</evidence>
<sequence length="131" mass="15893">MVIFTERVEGILLRKLFRGYLENIKKTEEKIEECYFYSILAVVAKDYEAYKGFQQIMNEMYWLIFFRRVMFNMSFFFILLTPYMLFTYVFLNDVVPNSFSWVVFIAVLYFTAKLGYNLIRESINTWRAANH</sequence>
<comment type="caution">
    <text evidence="2">The sequence shown here is derived from an EMBL/GenBank/DDBJ whole genome shotgun (WGS) entry which is preliminary data.</text>
</comment>
<gene>
    <name evidence="3" type="ORF">ENL48_04065</name>
    <name evidence="2" type="ORF">ENT89_01610</name>
</gene>
<accession>A0A7C4S5M4</accession>